<dbReference type="EMBL" id="WSZM01000267">
    <property type="protein sequence ID" value="KAF4036459.1"/>
    <property type="molecule type" value="Genomic_DNA"/>
</dbReference>
<evidence type="ECO:0000313" key="1">
    <source>
        <dbReference type="EMBL" id="KAF4036459.1"/>
    </source>
</evidence>
<gene>
    <name evidence="1" type="ORF">GN244_ATG11569</name>
    <name evidence="2" type="ORF">GN958_ATG21317</name>
</gene>
<accession>A0A833SQ08</accession>
<dbReference type="Proteomes" id="UP000602510">
    <property type="component" value="Unassembled WGS sequence"/>
</dbReference>
<dbReference type="Proteomes" id="UP000704712">
    <property type="component" value="Unassembled WGS sequence"/>
</dbReference>
<keyword evidence="3" id="KW-1185">Reference proteome</keyword>
<reference evidence="1" key="1">
    <citation type="submission" date="2020-04" db="EMBL/GenBank/DDBJ databases">
        <title>Hybrid Assembly of Korean Phytophthora infestans isolates.</title>
        <authorList>
            <person name="Prokchorchik M."/>
            <person name="Lee Y."/>
            <person name="Seo J."/>
            <person name="Cho J.-H."/>
            <person name="Park Y.-E."/>
            <person name="Jang D.-C."/>
            <person name="Im J.-S."/>
            <person name="Choi J.-G."/>
            <person name="Park H.-J."/>
            <person name="Lee G.-B."/>
            <person name="Lee Y.-G."/>
            <person name="Hong S.-Y."/>
            <person name="Cho K."/>
            <person name="Sohn K.H."/>
        </authorList>
    </citation>
    <scope>NUCLEOTIDE SEQUENCE</scope>
    <source>
        <strain evidence="1">KR_1_A1</strain>
        <strain evidence="2">KR_2_A2</strain>
    </source>
</reference>
<evidence type="ECO:0000313" key="2">
    <source>
        <dbReference type="EMBL" id="KAF4129493.1"/>
    </source>
</evidence>
<protein>
    <submittedName>
        <fullName evidence="1">Uncharacterized protein</fullName>
    </submittedName>
</protein>
<evidence type="ECO:0000313" key="3">
    <source>
        <dbReference type="Proteomes" id="UP000602510"/>
    </source>
</evidence>
<comment type="caution">
    <text evidence="1">The sequence shown here is derived from an EMBL/GenBank/DDBJ whole genome shotgun (WGS) entry which is preliminary data.</text>
</comment>
<dbReference type="AlphaFoldDB" id="A0A833SQ08"/>
<proteinExistence type="predicted"/>
<sequence length="173" mass="18882">MKSEWSIAVSASSTADVFITHATGCIQQQKLLSATEELLWTPRARWGADGSASMTRVFTSDTRPTIDSMIKAECRPHCAAHRVSAQISTAEDRTKGQENPGHLGRKLDSFTSLLNHRELSSIASQAVARSAALAQCKWLMVLCSFAVSVVRLSVSPIESHFPKVATQVNDLRK</sequence>
<dbReference type="EMBL" id="JAACNO010002956">
    <property type="protein sequence ID" value="KAF4129493.1"/>
    <property type="molecule type" value="Genomic_DNA"/>
</dbReference>
<name>A0A833SQ08_PHYIN</name>
<organism evidence="1 3">
    <name type="scientific">Phytophthora infestans</name>
    <name type="common">Potato late blight agent</name>
    <name type="synonym">Botrytis infestans</name>
    <dbReference type="NCBI Taxonomy" id="4787"/>
    <lineage>
        <taxon>Eukaryota</taxon>
        <taxon>Sar</taxon>
        <taxon>Stramenopiles</taxon>
        <taxon>Oomycota</taxon>
        <taxon>Peronosporomycetes</taxon>
        <taxon>Peronosporales</taxon>
        <taxon>Peronosporaceae</taxon>
        <taxon>Phytophthora</taxon>
    </lineage>
</organism>